<keyword evidence="2" id="KW-0560">Oxidoreductase</keyword>
<reference evidence="4" key="1">
    <citation type="submission" date="2020-12" db="EMBL/GenBank/DDBJ databases">
        <title>Oil enriched cultivation method for isolating marine PHA-producing bacteria.</title>
        <authorList>
            <person name="Zheng W."/>
            <person name="Yu S."/>
            <person name="Huang Y."/>
        </authorList>
    </citation>
    <scope>NUCLEOTIDE SEQUENCE</scope>
    <source>
        <strain evidence="4">SY-2-12</strain>
    </source>
</reference>
<dbReference type="PANTHER" id="PTHR44169">
    <property type="entry name" value="NADPH-DEPENDENT 1-ACYLDIHYDROXYACETONE PHOSPHATE REDUCTASE"/>
    <property type="match status" value="1"/>
</dbReference>
<gene>
    <name evidence="4" type="ORF">JF539_22855</name>
</gene>
<dbReference type="Pfam" id="PF00106">
    <property type="entry name" value="adh_short"/>
    <property type="match status" value="1"/>
</dbReference>
<dbReference type="NCBIfam" id="NF004649">
    <property type="entry name" value="PRK05993.1"/>
    <property type="match status" value="1"/>
</dbReference>
<evidence type="ECO:0000256" key="2">
    <source>
        <dbReference type="ARBA" id="ARBA00023002"/>
    </source>
</evidence>
<dbReference type="PRINTS" id="PR00080">
    <property type="entry name" value="SDRFAMILY"/>
</dbReference>
<dbReference type="Gene3D" id="3.40.50.720">
    <property type="entry name" value="NAD(P)-binding Rossmann-like Domain"/>
    <property type="match status" value="1"/>
</dbReference>
<dbReference type="SUPFAM" id="SSF51735">
    <property type="entry name" value="NAD(P)-binding Rossmann-fold domains"/>
    <property type="match status" value="1"/>
</dbReference>
<dbReference type="GO" id="GO:0016491">
    <property type="term" value="F:oxidoreductase activity"/>
    <property type="evidence" value="ECO:0007669"/>
    <property type="project" value="UniProtKB-KW"/>
</dbReference>
<dbReference type="RefSeq" id="WP_207143065.1">
    <property type="nucleotide sequence ID" value="NZ_JAEKJZ010000006.1"/>
</dbReference>
<dbReference type="Proteomes" id="UP000664096">
    <property type="component" value="Unassembled WGS sequence"/>
</dbReference>
<dbReference type="InterPro" id="IPR020904">
    <property type="entry name" value="Sc_DH/Rdtase_CS"/>
</dbReference>
<sequence>MIDQPASVSDYRSILITGCSSGIGASAAHILRGRNWRVFVTARKREDIDRLRALGFETFRLDYEDPSSIEETAEAALELTEGKLDAVFNNGAYAVPGALEDIPTEALRAMFEANFFGWHDLTRRLVPAMRAKGAGRIVQCSSVLGFVAMKYRGAYTASKFALEAYSDTLRQELKGSGVHVSLIEPGPIGTRFTENALANFDRWIGEVGLKASVHRETYEKRRIRMESGEPGPFKLPPEAVVKRLVHAVEAKHPKERYYVTFPTTLMAVARRVLPTGLLDRFCIWAADREA</sequence>
<comment type="caution">
    <text evidence="4">The sequence shown here is derived from an EMBL/GenBank/DDBJ whole genome shotgun (WGS) entry which is preliminary data.</text>
</comment>
<organism evidence="4 5">
    <name type="scientific">Roseibium aggregatum</name>
    <dbReference type="NCBI Taxonomy" id="187304"/>
    <lineage>
        <taxon>Bacteria</taxon>
        <taxon>Pseudomonadati</taxon>
        <taxon>Pseudomonadota</taxon>
        <taxon>Alphaproteobacteria</taxon>
        <taxon>Hyphomicrobiales</taxon>
        <taxon>Stappiaceae</taxon>
        <taxon>Roseibium</taxon>
    </lineage>
</organism>
<protein>
    <submittedName>
        <fullName evidence="4">SDR family oxidoreductase</fullName>
    </submittedName>
</protein>
<evidence type="ECO:0000256" key="1">
    <source>
        <dbReference type="ARBA" id="ARBA00006484"/>
    </source>
</evidence>
<evidence type="ECO:0000313" key="4">
    <source>
        <dbReference type="EMBL" id="MBN9673216.1"/>
    </source>
</evidence>
<dbReference type="EMBL" id="JAEKJZ010000006">
    <property type="protein sequence ID" value="MBN9673216.1"/>
    <property type="molecule type" value="Genomic_DNA"/>
</dbReference>
<dbReference type="InterPro" id="IPR036291">
    <property type="entry name" value="NAD(P)-bd_dom_sf"/>
</dbReference>
<dbReference type="PROSITE" id="PS00061">
    <property type="entry name" value="ADH_SHORT"/>
    <property type="match status" value="1"/>
</dbReference>
<proteinExistence type="inferred from homology"/>
<dbReference type="InterPro" id="IPR002347">
    <property type="entry name" value="SDR_fam"/>
</dbReference>
<dbReference type="PANTHER" id="PTHR44169:SF6">
    <property type="entry name" value="NADPH-DEPENDENT 1-ACYLDIHYDROXYACETONE PHOSPHATE REDUCTASE"/>
    <property type="match status" value="1"/>
</dbReference>
<evidence type="ECO:0000256" key="3">
    <source>
        <dbReference type="RuleBase" id="RU000363"/>
    </source>
</evidence>
<comment type="similarity">
    <text evidence="1 3">Belongs to the short-chain dehydrogenases/reductases (SDR) family.</text>
</comment>
<accession>A0A939EHC7</accession>
<dbReference type="CDD" id="cd05374">
    <property type="entry name" value="17beta-HSD-like_SDR_c"/>
    <property type="match status" value="1"/>
</dbReference>
<dbReference type="AlphaFoldDB" id="A0A939EHC7"/>
<evidence type="ECO:0000313" key="5">
    <source>
        <dbReference type="Proteomes" id="UP000664096"/>
    </source>
</evidence>
<dbReference type="PRINTS" id="PR00081">
    <property type="entry name" value="GDHRDH"/>
</dbReference>
<name>A0A939EHC7_9HYPH</name>